<gene>
    <name evidence="1" type="ORF">BHY_0348</name>
</gene>
<accession>A0ABN4C929</accession>
<sequence>MKNKLYFLKSIILFILMPVRLKNLRYDKSYSLCSVLILCQKDVLMMKKNKVLFLIFSMFAFSLISCETPPEERTCGDANILKSHKSKG</sequence>
<keyword evidence="2" id="KW-1185">Reference proteome</keyword>
<evidence type="ECO:0000313" key="1">
    <source>
        <dbReference type="EMBL" id="AHH03299.1"/>
    </source>
</evidence>
<organism evidence="1 2">
    <name type="scientific">Borrelia nietonii YOR</name>
    <dbReference type="NCBI Taxonomy" id="1293576"/>
    <lineage>
        <taxon>Bacteria</taxon>
        <taxon>Pseudomonadati</taxon>
        <taxon>Spirochaetota</taxon>
        <taxon>Spirochaetia</taxon>
        <taxon>Spirochaetales</taxon>
        <taxon>Borreliaceae</taxon>
        <taxon>Borrelia</taxon>
        <taxon>Borrelia nietonii</taxon>
    </lineage>
</organism>
<reference evidence="1" key="1">
    <citation type="submission" date="2013-02" db="EMBL/GenBank/DDBJ databases">
        <title>Comparative genomics of Borrelia species.</title>
        <authorList>
            <person name="Schwan T.G."/>
            <person name="Raffel S.J."/>
            <person name="Porcella S.F."/>
        </authorList>
    </citation>
    <scope>NUCLEOTIDE SEQUENCE [LARGE SCALE GENOMIC DNA]</scope>
    <source>
        <strain evidence="1">YOR</strain>
    </source>
</reference>
<dbReference type="EMBL" id="CP004146">
    <property type="protein sequence ID" value="AHH03299.1"/>
    <property type="molecule type" value="Genomic_DNA"/>
</dbReference>
<dbReference type="Proteomes" id="UP000019269">
    <property type="component" value="Chromosome"/>
</dbReference>
<protein>
    <submittedName>
        <fullName evidence="1">Membrane associated protein</fullName>
    </submittedName>
</protein>
<proteinExistence type="predicted"/>
<evidence type="ECO:0000313" key="2">
    <source>
        <dbReference type="Proteomes" id="UP000019269"/>
    </source>
</evidence>
<name>A0ABN4C929_9SPIR</name>